<protein>
    <submittedName>
        <fullName evidence="1">Uncharacterized protein</fullName>
    </submittedName>
</protein>
<evidence type="ECO:0000313" key="1">
    <source>
        <dbReference type="EMBL" id="KIP01488.1"/>
    </source>
</evidence>
<dbReference type="Proteomes" id="UP000053257">
    <property type="component" value="Unassembled WGS sequence"/>
</dbReference>
<dbReference type="EMBL" id="KN840781">
    <property type="protein sequence ID" value="KIP01488.1"/>
    <property type="molecule type" value="Genomic_DNA"/>
</dbReference>
<dbReference type="AlphaFoldDB" id="A0A0C3P9T9"/>
<keyword evidence="2" id="KW-1185">Reference proteome</keyword>
<evidence type="ECO:0000313" key="2">
    <source>
        <dbReference type="Proteomes" id="UP000053257"/>
    </source>
</evidence>
<proteinExistence type="predicted"/>
<gene>
    <name evidence="1" type="ORF">PHLGIDRAFT_80512</name>
</gene>
<reference evidence="1 2" key="1">
    <citation type="journal article" date="2014" name="PLoS Genet.">
        <title>Analysis of the Phlebiopsis gigantea genome, transcriptome and secretome provides insight into its pioneer colonization strategies of wood.</title>
        <authorList>
            <person name="Hori C."/>
            <person name="Ishida T."/>
            <person name="Igarashi K."/>
            <person name="Samejima M."/>
            <person name="Suzuki H."/>
            <person name="Master E."/>
            <person name="Ferreira P."/>
            <person name="Ruiz-Duenas F.J."/>
            <person name="Held B."/>
            <person name="Canessa P."/>
            <person name="Larrondo L.F."/>
            <person name="Schmoll M."/>
            <person name="Druzhinina I.S."/>
            <person name="Kubicek C.P."/>
            <person name="Gaskell J.A."/>
            <person name="Kersten P."/>
            <person name="St John F."/>
            <person name="Glasner J."/>
            <person name="Sabat G."/>
            <person name="Splinter BonDurant S."/>
            <person name="Syed K."/>
            <person name="Yadav J."/>
            <person name="Mgbeahuruike A.C."/>
            <person name="Kovalchuk A."/>
            <person name="Asiegbu F.O."/>
            <person name="Lackner G."/>
            <person name="Hoffmeister D."/>
            <person name="Rencoret J."/>
            <person name="Gutierrez A."/>
            <person name="Sun H."/>
            <person name="Lindquist E."/>
            <person name="Barry K."/>
            <person name="Riley R."/>
            <person name="Grigoriev I.V."/>
            <person name="Henrissat B."/>
            <person name="Kues U."/>
            <person name="Berka R.M."/>
            <person name="Martinez A.T."/>
            <person name="Covert S.F."/>
            <person name="Blanchette R.A."/>
            <person name="Cullen D."/>
        </authorList>
    </citation>
    <scope>NUCLEOTIDE SEQUENCE [LARGE SCALE GENOMIC DNA]</scope>
    <source>
        <strain evidence="1 2">11061_1 CR5-6</strain>
    </source>
</reference>
<dbReference type="HOGENOM" id="CLU_860820_0_0_1"/>
<dbReference type="OrthoDB" id="3261690at2759"/>
<accession>A0A0C3P9T9</accession>
<organism evidence="1 2">
    <name type="scientific">Phlebiopsis gigantea (strain 11061_1 CR5-6)</name>
    <name type="common">White-rot fungus</name>
    <name type="synonym">Peniophora gigantea</name>
    <dbReference type="NCBI Taxonomy" id="745531"/>
    <lineage>
        <taxon>Eukaryota</taxon>
        <taxon>Fungi</taxon>
        <taxon>Dikarya</taxon>
        <taxon>Basidiomycota</taxon>
        <taxon>Agaricomycotina</taxon>
        <taxon>Agaricomycetes</taxon>
        <taxon>Polyporales</taxon>
        <taxon>Phanerochaetaceae</taxon>
        <taxon>Phlebiopsis</taxon>
    </lineage>
</organism>
<name>A0A0C3P9T9_PHLG1</name>
<sequence>MKQNRGVQGHLYFPTFDIPPGDLEAFGNKLREQLKLIPTFQDSFFLHEWRGIKGGCIHDGEDDEEVDNSLDQAFDAIDISMLTQPLDPDSWYVDIGLEIQCPGHIVQWLEDAHTTILHYALPQHNQREIRSILRSPKFHVDTAALLYDLAGFRTEVTPKHEGDSIVYLNVYTTDKSVTYQLHTGAFRRHKAEDTLPSTIGRLIQDMETLGEVWDTCAGSGKMIADSRRQQTALQQYNNCGYRTRWCILIEKTKLADDEKIRAALLAQFKLLVWMPWGKSDRMWTSGKKETGHCRRLPEGGEGSAVKIALNPSAGVAIGDVELG</sequence>